<feature type="compositionally biased region" description="Low complexity" evidence="7">
    <location>
        <begin position="322"/>
        <end position="335"/>
    </location>
</feature>
<dbReference type="CDD" id="cd06993">
    <property type="entry name" value="cupin_CENP-C_C"/>
    <property type="match status" value="1"/>
</dbReference>
<dbReference type="FunFam" id="2.60.120.10:FF:000033">
    <property type="entry name" value="Centromere protein C 1"/>
    <property type="match status" value="1"/>
</dbReference>
<dbReference type="GO" id="GO:0005634">
    <property type="term" value="C:nucleus"/>
    <property type="evidence" value="ECO:0007669"/>
    <property type="project" value="UniProtKB-SubCell"/>
</dbReference>
<feature type="compositionally biased region" description="Basic residues" evidence="7">
    <location>
        <begin position="255"/>
        <end position="264"/>
    </location>
</feature>
<feature type="region of interest" description="Disordered" evidence="7">
    <location>
        <begin position="26"/>
        <end position="92"/>
    </location>
</feature>
<name>A0A8S8ZAL1_SORMA</name>
<evidence type="ECO:0000259" key="8">
    <source>
        <dbReference type="Pfam" id="PF11699"/>
    </source>
</evidence>
<evidence type="ECO:0000256" key="5">
    <source>
        <dbReference type="ARBA" id="ARBA00057947"/>
    </source>
</evidence>
<evidence type="ECO:0000256" key="3">
    <source>
        <dbReference type="ARBA" id="ARBA00023125"/>
    </source>
</evidence>
<comment type="subcellular location">
    <subcellularLocation>
        <location evidence="1">Nucleus</location>
    </subcellularLocation>
</comment>
<feature type="region of interest" description="Disordered" evidence="7">
    <location>
        <begin position="741"/>
        <end position="767"/>
    </location>
</feature>
<feature type="domain" description="Mif2 N-terminal" evidence="9">
    <location>
        <begin position="19"/>
        <end position="170"/>
    </location>
</feature>
<feature type="compositionally biased region" description="Acidic residues" evidence="7">
    <location>
        <begin position="287"/>
        <end position="306"/>
    </location>
</feature>
<evidence type="ECO:0000313" key="11">
    <source>
        <dbReference type="Proteomes" id="UP000433876"/>
    </source>
</evidence>
<dbReference type="AlphaFoldDB" id="A0A8S8ZAL1"/>
<evidence type="ECO:0000313" key="10">
    <source>
        <dbReference type="EMBL" id="KAA8624214.1"/>
    </source>
</evidence>
<dbReference type="Pfam" id="PF15624">
    <property type="entry name" value="Mif2_N"/>
    <property type="match status" value="1"/>
</dbReference>
<dbReference type="PANTHER" id="PTHR16684">
    <property type="entry name" value="CENTROMERE PROTEIN C"/>
    <property type="match status" value="1"/>
</dbReference>
<feature type="compositionally biased region" description="Gly residues" evidence="7">
    <location>
        <begin position="749"/>
        <end position="763"/>
    </location>
</feature>
<feature type="compositionally biased region" description="Low complexity" evidence="7">
    <location>
        <begin position="566"/>
        <end position="585"/>
    </location>
</feature>
<feature type="compositionally biased region" description="Acidic residues" evidence="7">
    <location>
        <begin position="224"/>
        <end position="245"/>
    </location>
</feature>
<feature type="region of interest" description="Disordered" evidence="7">
    <location>
        <begin position="106"/>
        <end position="474"/>
    </location>
</feature>
<keyword evidence="4" id="KW-0539">Nucleus</keyword>
<evidence type="ECO:0000256" key="1">
    <source>
        <dbReference type="ARBA" id="ARBA00004123"/>
    </source>
</evidence>
<evidence type="ECO:0000256" key="7">
    <source>
        <dbReference type="SAM" id="MobiDB-lite"/>
    </source>
</evidence>
<dbReference type="InterPro" id="IPR014710">
    <property type="entry name" value="RmlC-like_jellyroll"/>
</dbReference>
<dbReference type="InterPro" id="IPR028386">
    <property type="entry name" value="CENP-C/Mif2/cnp3"/>
</dbReference>
<feature type="region of interest" description="Disordered" evidence="7">
    <location>
        <begin position="553"/>
        <end position="600"/>
    </location>
</feature>
<dbReference type="EMBL" id="NMPR01000247">
    <property type="protein sequence ID" value="KAA8624214.1"/>
    <property type="molecule type" value="Genomic_DNA"/>
</dbReference>
<dbReference type="Proteomes" id="UP000433876">
    <property type="component" value="Unassembled WGS sequence"/>
</dbReference>
<dbReference type="VEuPathDB" id="FungiDB:SMAC_08905"/>
<evidence type="ECO:0000256" key="2">
    <source>
        <dbReference type="ARBA" id="ARBA00010291"/>
    </source>
</evidence>
<feature type="compositionally biased region" description="Acidic residues" evidence="7">
    <location>
        <begin position="197"/>
        <end position="217"/>
    </location>
</feature>
<comment type="caution">
    <text evidence="10">The sequence shown here is derived from an EMBL/GenBank/DDBJ whole genome shotgun (WGS) entry which is preliminary data.</text>
</comment>
<protein>
    <recommendedName>
        <fullName evidence="6">CENP-C homolog</fullName>
    </recommendedName>
</protein>
<dbReference type="InterPro" id="IPR028929">
    <property type="entry name" value="Mif2_N"/>
</dbReference>
<dbReference type="Pfam" id="PF11699">
    <property type="entry name" value="CENP-C_C"/>
    <property type="match status" value="1"/>
</dbReference>
<feature type="compositionally biased region" description="Low complexity" evidence="7">
    <location>
        <begin position="399"/>
        <end position="408"/>
    </location>
</feature>
<feature type="compositionally biased region" description="Polar residues" evidence="7">
    <location>
        <begin position="179"/>
        <end position="192"/>
    </location>
</feature>
<dbReference type="GO" id="GO:0000776">
    <property type="term" value="C:kinetochore"/>
    <property type="evidence" value="ECO:0007669"/>
    <property type="project" value="InterPro"/>
</dbReference>
<feature type="compositionally biased region" description="Low complexity" evidence="7">
    <location>
        <begin position="416"/>
        <end position="430"/>
    </location>
</feature>
<dbReference type="GO" id="GO:0051315">
    <property type="term" value="P:attachment of mitotic spindle microtubules to kinetochore"/>
    <property type="evidence" value="ECO:0007669"/>
    <property type="project" value="TreeGrafter"/>
</dbReference>
<dbReference type="GO" id="GO:0051382">
    <property type="term" value="P:kinetochore assembly"/>
    <property type="evidence" value="ECO:0007669"/>
    <property type="project" value="InterPro"/>
</dbReference>
<dbReference type="SUPFAM" id="SSF51182">
    <property type="entry name" value="RmlC-like cupins"/>
    <property type="match status" value="1"/>
</dbReference>
<dbReference type="OMA" id="CHGRVQV"/>
<dbReference type="InterPro" id="IPR011051">
    <property type="entry name" value="RmlC_Cupin_sf"/>
</dbReference>
<dbReference type="Gene3D" id="2.60.120.10">
    <property type="entry name" value="Jelly Rolls"/>
    <property type="match status" value="1"/>
</dbReference>
<dbReference type="GO" id="GO:0019237">
    <property type="term" value="F:centromeric DNA binding"/>
    <property type="evidence" value="ECO:0007669"/>
    <property type="project" value="InterPro"/>
</dbReference>
<evidence type="ECO:0000259" key="9">
    <source>
        <dbReference type="Pfam" id="PF15624"/>
    </source>
</evidence>
<dbReference type="PANTHER" id="PTHR16684:SF11">
    <property type="entry name" value="CENTROMERE PROTEIN C"/>
    <property type="match status" value="1"/>
</dbReference>
<dbReference type="GO" id="GO:0051455">
    <property type="term" value="P:spindle attachment to meiosis I kinetochore"/>
    <property type="evidence" value="ECO:0007669"/>
    <property type="project" value="TreeGrafter"/>
</dbReference>
<organism evidence="10 11">
    <name type="scientific">Sordaria macrospora</name>
    <dbReference type="NCBI Taxonomy" id="5147"/>
    <lineage>
        <taxon>Eukaryota</taxon>
        <taxon>Fungi</taxon>
        <taxon>Dikarya</taxon>
        <taxon>Ascomycota</taxon>
        <taxon>Pezizomycotina</taxon>
        <taxon>Sordariomycetes</taxon>
        <taxon>Sordariomycetidae</taxon>
        <taxon>Sordariales</taxon>
        <taxon>Sordariaceae</taxon>
        <taxon>Sordaria</taxon>
    </lineage>
</organism>
<sequence>MAPRPSGARRSLFPEPEHVYELGVAGRKTGVTLKDSGIRDEHGMQPLEDLFSSPHKPTEDRDEAEAEDEEDGGASEDGRADSEDMDITTTSGIAPAALLNGIASRLPAPVNRTNRSPVKVVVNSPARNRLMARSSSPTRGSLGANKENYDRGSSSQPAEDINTARRRLNFEALKAGGRSLSQPTTTNGSNGLNGYHDEEEEDETENSPVPDETDAFIEESMAMLEDDGEVEEEQSVEQEEDEPEASPEVVSAPAAKKKPERKPKAKEPSPAPAPAKRGRKAVAPAVEEQEQEEQEEGEEAREEPEEVAPMATAKRGRGAKGKGAAVEEPAAPAAKPGRKRRTVEEPATDTEDSSASRQSKRQRTTETAPAPVTKDRGRPKKSLTPAPEQEVEEPEPERVAQAGPSRSKAAAKGKGRAPTPAAEPVNAKATKATKQKGGRKRQPSPPPAADADISIAIPRGPPLPKSRGLVINRREVPGDSNAIIRTRSGRHSFKPLAYWRNEHVDYEYEEDEFVVDHAPKSSQTGSKEVRKRKFVLPTIKEVVRVEEEVVNFSRGGGRGRGSTKRAAGSNNAAAASGRRAQQQQQQKDEDPSPPEPWELNPGILGGDVVTWYPQHEFHPPALDDEVEVQEKQLAISGRAIRTQKVKDAAFRYAKTVNEGFFGAGVVDLPPGAVKRPKNSRKMFMTFFVYTGRVLVTVNESVFRIGKGGMWFVPRGNYYSIENDYDTPARVFFSQGCEVQVRPSEEGGEEGTGTGTGSGIGTGTGAENSMIMDTSAVGASYSSA</sequence>
<feature type="compositionally biased region" description="Low complexity" evidence="7">
    <location>
        <begin position="449"/>
        <end position="458"/>
    </location>
</feature>
<dbReference type="InterPro" id="IPR025974">
    <property type="entry name" value="Mif2/CENP-C_cupin"/>
</dbReference>
<evidence type="ECO:0000256" key="4">
    <source>
        <dbReference type="ARBA" id="ARBA00023242"/>
    </source>
</evidence>
<comment type="function">
    <text evidence="5">Component of the kinetochore, a multiprotein complex that assembles on centromeric DNA and attaches chromosomes to spindle microtubules, mediating chromosome segregation and sister chromatid segregation during meiosis and mitosis. Component of the inner kinetochore constitutive centromere-associated network (CCAN), which serves as a structural platform for outer kinetochore assembly.</text>
</comment>
<evidence type="ECO:0000256" key="6">
    <source>
        <dbReference type="ARBA" id="ARBA00075033"/>
    </source>
</evidence>
<feature type="compositionally biased region" description="Basic residues" evidence="7">
    <location>
        <begin position="431"/>
        <end position="442"/>
    </location>
</feature>
<comment type="similarity">
    <text evidence="2">Belongs to the CENP-C/MIF2 family.</text>
</comment>
<feature type="domain" description="Mif2/CENP-C cupin" evidence="8">
    <location>
        <begin position="650"/>
        <end position="734"/>
    </location>
</feature>
<feature type="compositionally biased region" description="Acidic residues" evidence="7">
    <location>
        <begin position="60"/>
        <end position="74"/>
    </location>
</feature>
<accession>A0A8S8ZAL1</accession>
<gene>
    <name evidence="10" type="ORF">SMACR_08905</name>
</gene>
<reference evidence="10 11" key="1">
    <citation type="submission" date="2017-07" db="EMBL/GenBank/DDBJ databases">
        <title>Genome sequence of the Sordaria macrospora wild type strain R19027.</title>
        <authorList>
            <person name="Nowrousian M."/>
            <person name="Teichert I."/>
            <person name="Kueck U."/>
        </authorList>
    </citation>
    <scope>NUCLEOTIDE SEQUENCE [LARGE SCALE GENOMIC DNA]</scope>
    <source>
        <strain evidence="10 11">R19027</strain>
        <tissue evidence="10">Mycelium</tissue>
    </source>
</reference>
<keyword evidence="3" id="KW-0238">DNA-binding</keyword>
<proteinExistence type="inferred from homology"/>